<gene>
    <name evidence="1" type="ordered locus">AM1_1587</name>
</gene>
<evidence type="ECO:0000313" key="2">
    <source>
        <dbReference type="Proteomes" id="UP000000268"/>
    </source>
</evidence>
<organism evidence="1 2">
    <name type="scientific">Acaryochloris marina (strain MBIC 11017)</name>
    <dbReference type="NCBI Taxonomy" id="329726"/>
    <lineage>
        <taxon>Bacteria</taxon>
        <taxon>Bacillati</taxon>
        <taxon>Cyanobacteriota</taxon>
        <taxon>Cyanophyceae</taxon>
        <taxon>Acaryochloridales</taxon>
        <taxon>Acaryochloridaceae</taxon>
        <taxon>Acaryochloris</taxon>
    </lineage>
</organism>
<dbReference type="HOGENOM" id="CLU_2091436_0_0_3"/>
<dbReference type="Proteomes" id="UP000000268">
    <property type="component" value="Chromosome"/>
</dbReference>
<dbReference type="AlphaFoldDB" id="B0CA24"/>
<accession>B0CA24</accession>
<dbReference type="EMBL" id="CP000828">
    <property type="protein sequence ID" value="ABW26611.1"/>
    <property type="molecule type" value="Genomic_DNA"/>
</dbReference>
<proteinExistence type="predicted"/>
<name>B0CA24_ACAM1</name>
<dbReference type="KEGG" id="amr:AM1_1587"/>
<protein>
    <submittedName>
        <fullName evidence="1">Uncharacterized protein</fullName>
    </submittedName>
</protein>
<keyword evidence="2" id="KW-1185">Reference proteome</keyword>
<sequence length="116" mass="13242">MFRLLDFNRDAYHAALFTDKFSTIPTLSELVELSPFIGHAPVDARALVSNDDLRLIGGKPLTHDDLEGYMYYLNEYGLSKEETDELVEQIISFSHEPPLSIRLEIVGEELIISERE</sequence>
<dbReference type="eggNOG" id="ENOG50345NG">
    <property type="taxonomic scope" value="Bacteria"/>
</dbReference>
<evidence type="ECO:0000313" key="1">
    <source>
        <dbReference type="EMBL" id="ABW26611.1"/>
    </source>
</evidence>
<reference evidence="1 2" key="1">
    <citation type="journal article" date="2008" name="Proc. Natl. Acad. Sci. U.S.A.">
        <title>Niche adaptation and genome expansion in the chlorophyll d-producing cyanobacterium Acaryochloris marina.</title>
        <authorList>
            <person name="Swingley W.D."/>
            <person name="Chen M."/>
            <person name="Cheung P.C."/>
            <person name="Conrad A.L."/>
            <person name="Dejesa L.C."/>
            <person name="Hao J."/>
            <person name="Honchak B.M."/>
            <person name="Karbach L.E."/>
            <person name="Kurdoglu A."/>
            <person name="Lahiri S."/>
            <person name="Mastrian S.D."/>
            <person name="Miyashita H."/>
            <person name="Page L."/>
            <person name="Ramakrishna P."/>
            <person name="Satoh S."/>
            <person name="Sattley W.M."/>
            <person name="Shimada Y."/>
            <person name="Taylor H.L."/>
            <person name="Tomo T."/>
            <person name="Tsuchiya T."/>
            <person name="Wang Z.T."/>
            <person name="Raymond J."/>
            <person name="Mimuro M."/>
            <person name="Blankenship R.E."/>
            <person name="Touchman J.W."/>
        </authorList>
    </citation>
    <scope>NUCLEOTIDE SEQUENCE [LARGE SCALE GENOMIC DNA]</scope>
    <source>
        <strain evidence="2">MBIC 11017</strain>
    </source>
</reference>